<reference evidence="2 3" key="1">
    <citation type="journal article" date="2012" name="Genome Biol.">
        <title>Genome and low-iron response of an oceanic diatom adapted to chronic iron limitation.</title>
        <authorList>
            <person name="Lommer M."/>
            <person name="Specht M."/>
            <person name="Roy A.S."/>
            <person name="Kraemer L."/>
            <person name="Andreson R."/>
            <person name="Gutowska M.A."/>
            <person name="Wolf J."/>
            <person name="Bergner S.V."/>
            <person name="Schilhabel M.B."/>
            <person name="Klostermeier U.C."/>
            <person name="Beiko R.G."/>
            <person name="Rosenstiel P."/>
            <person name="Hippler M."/>
            <person name="Laroche J."/>
        </authorList>
    </citation>
    <scope>NUCLEOTIDE SEQUENCE [LARGE SCALE GENOMIC DNA]</scope>
    <source>
        <strain evidence="2 3">CCMP1005</strain>
    </source>
</reference>
<dbReference type="Proteomes" id="UP000266841">
    <property type="component" value="Unassembled WGS sequence"/>
</dbReference>
<accession>K0S7S2</accession>
<organism evidence="2 3">
    <name type="scientific">Thalassiosira oceanica</name>
    <name type="common">Marine diatom</name>
    <dbReference type="NCBI Taxonomy" id="159749"/>
    <lineage>
        <taxon>Eukaryota</taxon>
        <taxon>Sar</taxon>
        <taxon>Stramenopiles</taxon>
        <taxon>Ochrophyta</taxon>
        <taxon>Bacillariophyta</taxon>
        <taxon>Coscinodiscophyceae</taxon>
        <taxon>Thalassiosirophycidae</taxon>
        <taxon>Thalassiosirales</taxon>
        <taxon>Thalassiosiraceae</taxon>
        <taxon>Thalassiosira</taxon>
    </lineage>
</organism>
<feature type="region of interest" description="Disordered" evidence="1">
    <location>
        <begin position="42"/>
        <end position="68"/>
    </location>
</feature>
<evidence type="ECO:0000313" key="3">
    <source>
        <dbReference type="Proteomes" id="UP000266841"/>
    </source>
</evidence>
<gene>
    <name evidence="2" type="ORF">THAOC_17258</name>
</gene>
<dbReference type="AlphaFoldDB" id="K0S7S2"/>
<dbReference type="EMBL" id="AGNL01019092">
    <property type="protein sequence ID" value="EJK62143.1"/>
    <property type="molecule type" value="Genomic_DNA"/>
</dbReference>
<evidence type="ECO:0000313" key="2">
    <source>
        <dbReference type="EMBL" id="EJK62143.1"/>
    </source>
</evidence>
<protein>
    <submittedName>
        <fullName evidence="2">Uncharacterized protein</fullName>
    </submittedName>
</protein>
<evidence type="ECO:0000256" key="1">
    <source>
        <dbReference type="SAM" id="MobiDB-lite"/>
    </source>
</evidence>
<sequence>MSASIVTVRESPIQYASLDLSQYFTRLISILYGLTPFQAEENSPAETHEIGVQAEPQPACEPTRVGES</sequence>
<proteinExistence type="predicted"/>
<keyword evidence="3" id="KW-1185">Reference proteome</keyword>
<comment type="caution">
    <text evidence="2">The sequence shown here is derived from an EMBL/GenBank/DDBJ whole genome shotgun (WGS) entry which is preliminary data.</text>
</comment>
<name>K0S7S2_THAOC</name>